<keyword evidence="13 22" id="KW-0239">DNA-directed DNA polymerase</keyword>
<evidence type="ECO:0000256" key="14">
    <source>
        <dbReference type="ARBA" id="ARBA00023004"/>
    </source>
</evidence>
<dbReference type="FunFam" id="1.10.287.690:FF:000002">
    <property type="entry name" value="DNA polymerase zeta"/>
    <property type="match status" value="1"/>
</dbReference>
<evidence type="ECO:0000256" key="18">
    <source>
        <dbReference type="ARBA" id="ARBA00023204"/>
    </source>
</evidence>
<keyword evidence="14 22" id="KW-0408">Iron</keyword>
<dbReference type="Gene3D" id="1.10.287.690">
    <property type="entry name" value="Helix hairpin bin"/>
    <property type="match status" value="1"/>
</dbReference>
<dbReference type="PANTHER" id="PTHR45812">
    <property type="entry name" value="DNA POLYMERASE ZETA CATALYTIC SUBUNIT"/>
    <property type="match status" value="1"/>
</dbReference>
<comment type="similarity">
    <text evidence="4 22">Belongs to the DNA polymerase type-B family.</text>
</comment>
<comment type="subunit">
    <text evidence="21">Forms DNA polymerase zeta with REV7.</text>
</comment>
<evidence type="ECO:0000256" key="22">
    <source>
        <dbReference type="RuleBase" id="RU000442"/>
    </source>
</evidence>
<keyword evidence="10" id="KW-0227">DNA damage</keyword>
<dbReference type="InterPro" id="IPR030559">
    <property type="entry name" value="PolZ_Rev3"/>
</dbReference>
<evidence type="ECO:0000256" key="2">
    <source>
        <dbReference type="ARBA" id="ARBA00004123"/>
    </source>
</evidence>
<keyword evidence="5 22" id="KW-0004">4Fe-4S</keyword>
<feature type="domain" description="DNA-directed DNA polymerase family B exonuclease" evidence="25">
    <location>
        <begin position="643"/>
        <end position="842"/>
    </location>
</feature>
<dbReference type="GO" id="GO:0016035">
    <property type="term" value="C:zeta DNA polymerase complex"/>
    <property type="evidence" value="ECO:0007669"/>
    <property type="project" value="InterPro"/>
</dbReference>
<evidence type="ECO:0000256" key="17">
    <source>
        <dbReference type="ARBA" id="ARBA00023128"/>
    </source>
</evidence>
<evidence type="ECO:0000256" key="19">
    <source>
        <dbReference type="ARBA" id="ARBA00023242"/>
    </source>
</evidence>
<dbReference type="EMBL" id="OX365762">
    <property type="protein sequence ID" value="CAI4038927.1"/>
    <property type="molecule type" value="Genomic_DNA"/>
</dbReference>
<keyword evidence="6 22" id="KW-0808">Transferase</keyword>
<evidence type="ECO:0000256" key="21">
    <source>
        <dbReference type="ARBA" id="ARBA00066055"/>
    </source>
</evidence>
<dbReference type="GO" id="GO:0008270">
    <property type="term" value="F:zinc ion binding"/>
    <property type="evidence" value="ECO:0007669"/>
    <property type="project" value="UniProtKB-KW"/>
</dbReference>
<dbReference type="FunFam" id="1.10.132.60:FF:000007">
    <property type="entry name" value="DNA polymerase"/>
    <property type="match status" value="1"/>
</dbReference>
<dbReference type="SUPFAM" id="SSF56672">
    <property type="entry name" value="DNA/RNA polymerases"/>
    <property type="match status" value="1"/>
</dbReference>
<keyword evidence="7 22" id="KW-0548">Nucleotidyltransferase</keyword>
<comment type="subcellular location">
    <subcellularLocation>
        <location evidence="3">Mitochondrion</location>
    </subcellularLocation>
    <subcellularLocation>
        <location evidence="2 22">Nucleus</location>
    </subcellularLocation>
</comment>
<feature type="domain" description="C4-type zinc-finger of DNA polymerase delta" evidence="26">
    <location>
        <begin position="1400"/>
        <end position="1481"/>
    </location>
</feature>
<dbReference type="GO" id="GO:0003887">
    <property type="term" value="F:DNA-directed DNA polymerase activity"/>
    <property type="evidence" value="ECO:0007669"/>
    <property type="project" value="UniProtKB-KW"/>
</dbReference>
<evidence type="ECO:0000259" key="25">
    <source>
        <dbReference type="Pfam" id="PF03104"/>
    </source>
</evidence>
<dbReference type="GO" id="GO:0003677">
    <property type="term" value="F:DNA binding"/>
    <property type="evidence" value="ECO:0007669"/>
    <property type="project" value="UniProtKB-KW"/>
</dbReference>
<dbReference type="InterPro" id="IPR006134">
    <property type="entry name" value="DNA-dir_DNA_pol_B_multi_dom"/>
</dbReference>
<dbReference type="SUPFAM" id="SSF53098">
    <property type="entry name" value="Ribonuclease H-like"/>
    <property type="match status" value="1"/>
</dbReference>
<dbReference type="GO" id="GO:0005634">
    <property type="term" value="C:nucleus"/>
    <property type="evidence" value="ECO:0007669"/>
    <property type="project" value="UniProtKB-SubCell"/>
</dbReference>
<evidence type="ECO:0000256" key="4">
    <source>
        <dbReference type="ARBA" id="ARBA00005755"/>
    </source>
</evidence>
<dbReference type="GO" id="GO:0000166">
    <property type="term" value="F:nucleotide binding"/>
    <property type="evidence" value="ECO:0007669"/>
    <property type="project" value="InterPro"/>
</dbReference>
<dbReference type="Proteomes" id="UP001161438">
    <property type="component" value="Chromosome 6"/>
</dbReference>
<dbReference type="InterPro" id="IPR017964">
    <property type="entry name" value="DNA-dir_DNA_pol_B_CS"/>
</dbReference>
<dbReference type="GO" id="GO:0000724">
    <property type="term" value="P:double-strand break repair via homologous recombination"/>
    <property type="evidence" value="ECO:0007669"/>
    <property type="project" value="TreeGrafter"/>
</dbReference>
<evidence type="ECO:0000256" key="15">
    <source>
        <dbReference type="ARBA" id="ARBA00023014"/>
    </source>
</evidence>
<dbReference type="GO" id="GO:0006260">
    <property type="term" value="P:DNA replication"/>
    <property type="evidence" value="ECO:0007669"/>
    <property type="project" value="UniProtKB-KW"/>
</dbReference>
<evidence type="ECO:0000256" key="8">
    <source>
        <dbReference type="ARBA" id="ARBA00022705"/>
    </source>
</evidence>
<dbReference type="InterPro" id="IPR056447">
    <property type="entry name" value="REV3_N"/>
</dbReference>
<dbReference type="GO" id="GO:0042276">
    <property type="term" value="P:error-prone translesion synthesis"/>
    <property type="evidence" value="ECO:0007669"/>
    <property type="project" value="UniProtKB-ARBA"/>
</dbReference>
<dbReference type="InterPro" id="IPR006172">
    <property type="entry name" value="DNA-dir_DNA_pol_B"/>
</dbReference>
<feature type="domain" description="DNA polymerase delta/zeta catalytic subunit N-terminal" evidence="27">
    <location>
        <begin position="79"/>
        <end position="170"/>
    </location>
</feature>
<dbReference type="Gene3D" id="3.30.420.10">
    <property type="entry name" value="Ribonuclease H-like superfamily/Ribonuclease H"/>
    <property type="match status" value="1"/>
</dbReference>
<dbReference type="EC" id="2.7.7.7" evidence="22"/>
<evidence type="ECO:0000256" key="1">
    <source>
        <dbReference type="ARBA" id="ARBA00001966"/>
    </source>
</evidence>
<comment type="catalytic activity">
    <reaction evidence="20 22">
        <text>DNA(n) + a 2'-deoxyribonucleoside 5'-triphosphate = DNA(n+1) + diphosphate</text>
        <dbReference type="Rhea" id="RHEA:22508"/>
        <dbReference type="Rhea" id="RHEA-COMP:17339"/>
        <dbReference type="Rhea" id="RHEA-COMP:17340"/>
        <dbReference type="ChEBI" id="CHEBI:33019"/>
        <dbReference type="ChEBI" id="CHEBI:61560"/>
        <dbReference type="ChEBI" id="CHEBI:173112"/>
        <dbReference type="EC" id="2.7.7.7"/>
    </reaction>
</comment>
<keyword evidence="9 22" id="KW-0479">Metal-binding</keyword>
<dbReference type="GO" id="GO:0005739">
    <property type="term" value="C:mitochondrion"/>
    <property type="evidence" value="ECO:0007669"/>
    <property type="project" value="UniProtKB-SubCell"/>
</dbReference>
<evidence type="ECO:0000256" key="16">
    <source>
        <dbReference type="ARBA" id="ARBA00023125"/>
    </source>
</evidence>
<evidence type="ECO:0000256" key="10">
    <source>
        <dbReference type="ARBA" id="ARBA00022763"/>
    </source>
</evidence>
<evidence type="ECO:0000256" key="23">
    <source>
        <dbReference type="SAM" id="MobiDB-lite"/>
    </source>
</evidence>
<dbReference type="Gene3D" id="3.90.1600.10">
    <property type="entry name" value="Palm domain of DNA polymerase"/>
    <property type="match status" value="1"/>
</dbReference>
<dbReference type="InterPro" id="IPR006133">
    <property type="entry name" value="DNA-dir_DNA_pol_B_exonuc"/>
</dbReference>
<keyword evidence="8 22" id="KW-0235">DNA replication</keyword>
<proteinExistence type="inferred from homology"/>
<accession>A0AA35NFM1</accession>
<evidence type="ECO:0000256" key="9">
    <source>
        <dbReference type="ARBA" id="ARBA00022723"/>
    </source>
</evidence>
<keyword evidence="18" id="KW-0234">DNA repair</keyword>
<evidence type="ECO:0000259" key="28">
    <source>
        <dbReference type="Pfam" id="PF24065"/>
    </source>
</evidence>
<feature type="compositionally biased region" description="Polar residues" evidence="23">
    <location>
        <begin position="459"/>
        <end position="472"/>
    </location>
</feature>
<dbReference type="InterPro" id="IPR036397">
    <property type="entry name" value="RNaseH_sf"/>
</dbReference>
<protein>
    <recommendedName>
        <fullName evidence="22">DNA polymerase</fullName>
        <ecNumber evidence="22">2.7.7.7</ecNumber>
    </recommendedName>
</protein>
<dbReference type="PRINTS" id="PR00106">
    <property type="entry name" value="DNAPOLB"/>
</dbReference>
<dbReference type="Pfam" id="PF00136">
    <property type="entry name" value="DNA_pol_B"/>
    <property type="match status" value="1"/>
</dbReference>
<evidence type="ECO:0000259" key="26">
    <source>
        <dbReference type="Pfam" id="PF14260"/>
    </source>
</evidence>
<dbReference type="InterPro" id="IPR042087">
    <property type="entry name" value="DNA_pol_B_thumb"/>
</dbReference>
<keyword evidence="30" id="KW-1185">Reference proteome</keyword>
<feature type="domain" description="DNA-directed DNA polymerase family B multifunctional" evidence="24">
    <location>
        <begin position="912"/>
        <end position="1363"/>
    </location>
</feature>
<comment type="cofactor">
    <cofactor evidence="1 22">
        <name>[4Fe-4S] cluster</name>
        <dbReference type="ChEBI" id="CHEBI:49883"/>
    </cofactor>
</comment>
<evidence type="ECO:0000256" key="12">
    <source>
        <dbReference type="ARBA" id="ARBA00022833"/>
    </source>
</evidence>
<dbReference type="PANTHER" id="PTHR45812:SF1">
    <property type="entry name" value="DNA POLYMERASE ZETA CATALYTIC SUBUNIT"/>
    <property type="match status" value="1"/>
</dbReference>
<dbReference type="FunFam" id="3.30.420.10:FF:000156">
    <property type="entry name" value="DNA polymerase"/>
    <property type="match status" value="1"/>
</dbReference>
<dbReference type="Pfam" id="PF24065">
    <property type="entry name" value="REV3_N"/>
    <property type="match status" value="1"/>
</dbReference>
<keyword evidence="12 22" id="KW-0862">Zinc</keyword>
<name>A0AA35NFM1_SACMI</name>
<dbReference type="InterPro" id="IPR025687">
    <property type="entry name" value="Znf-C4pol"/>
</dbReference>
<keyword evidence="11 22" id="KW-0863">Zinc-finger</keyword>
<dbReference type="InterPro" id="IPR023211">
    <property type="entry name" value="DNA_pol_palm_dom_sf"/>
</dbReference>
<dbReference type="InterPro" id="IPR056435">
    <property type="entry name" value="DPOD/Z_N"/>
</dbReference>
<dbReference type="Pfam" id="PF03104">
    <property type="entry name" value="DNA_pol_B_exo1"/>
    <property type="match status" value="1"/>
</dbReference>
<keyword evidence="16 22" id="KW-0238">DNA-binding</keyword>
<feature type="domain" description="DNA polymerase zeta catalytic subunit N-terminal" evidence="28">
    <location>
        <begin position="25"/>
        <end position="78"/>
    </location>
</feature>
<dbReference type="Pfam" id="PF24055">
    <property type="entry name" value="POL3_N"/>
    <property type="match status" value="1"/>
</dbReference>
<evidence type="ECO:0000256" key="7">
    <source>
        <dbReference type="ARBA" id="ARBA00022695"/>
    </source>
</evidence>
<dbReference type="Pfam" id="PF14260">
    <property type="entry name" value="zf-C4pol"/>
    <property type="match status" value="1"/>
</dbReference>
<gene>
    <name evidence="29" type="primary">SMKI06G2790</name>
    <name evidence="29" type="ORF">SMKI_06G2790</name>
</gene>
<dbReference type="GO" id="GO:0070987">
    <property type="term" value="P:error-free translesion synthesis"/>
    <property type="evidence" value="ECO:0007669"/>
    <property type="project" value="UniProtKB-ARBA"/>
</dbReference>
<dbReference type="RefSeq" id="XP_056082042.1">
    <property type="nucleotide sequence ID" value="XM_056222340.1"/>
</dbReference>
<dbReference type="CDD" id="cd05778">
    <property type="entry name" value="DNA_polB_zeta_exo"/>
    <property type="match status" value="1"/>
</dbReference>
<evidence type="ECO:0000256" key="6">
    <source>
        <dbReference type="ARBA" id="ARBA00022679"/>
    </source>
</evidence>
<dbReference type="PROSITE" id="PS00116">
    <property type="entry name" value="DNA_POLYMERASE_B"/>
    <property type="match status" value="1"/>
</dbReference>
<keyword evidence="15 22" id="KW-0411">Iron-sulfur</keyword>
<evidence type="ECO:0000256" key="5">
    <source>
        <dbReference type="ARBA" id="ARBA00022485"/>
    </source>
</evidence>
<evidence type="ECO:0000256" key="20">
    <source>
        <dbReference type="ARBA" id="ARBA00049244"/>
    </source>
</evidence>
<dbReference type="SMART" id="SM00486">
    <property type="entry name" value="POLBc"/>
    <property type="match status" value="1"/>
</dbReference>
<feature type="region of interest" description="Disordered" evidence="23">
    <location>
        <begin position="448"/>
        <end position="472"/>
    </location>
</feature>
<evidence type="ECO:0000256" key="13">
    <source>
        <dbReference type="ARBA" id="ARBA00022932"/>
    </source>
</evidence>
<keyword evidence="19 22" id="KW-0539">Nucleus</keyword>
<evidence type="ECO:0000256" key="3">
    <source>
        <dbReference type="ARBA" id="ARBA00004173"/>
    </source>
</evidence>
<reference evidence="29" key="1">
    <citation type="submission" date="2022-10" db="EMBL/GenBank/DDBJ databases">
        <authorList>
            <person name="Byrne P K."/>
        </authorList>
    </citation>
    <scope>NUCLEOTIDE SEQUENCE</scope>
    <source>
        <strain evidence="29">IFO1815</strain>
    </source>
</reference>
<organism evidence="29 30">
    <name type="scientific">Saccharomyces mikatae IFO 1815</name>
    <dbReference type="NCBI Taxonomy" id="226126"/>
    <lineage>
        <taxon>Eukaryota</taxon>
        <taxon>Fungi</taxon>
        <taxon>Dikarya</taxon>
        <taxon>Ascomycota</taxon>
        <taxon>Saccharomycotina</taxon>
        <taxon>Saccharomycetes</taxon>
        <taxon>Saccharomycetales</taxon>
        <taxon>Saccharomycetaceae</taxon>
        <taxon>Saccharomyces</taxon>
    </lineage>
</organism>
<dbReference type="InterPro" id="IPR012337">
    <property type="entry name" value="RNaseH-like_sf"/>
</dbReference>
<evidence type="ECO:0000259" key="24">
    <source>
        <dbReference type="Pfam" id="PF00136"/>
    </source>
</evidence>
<dbReference type="Gene3D" id="1.10.132.60">
    <property type="entry name" value="DNA polymerase family B, C-terminal domain"/>
    <property type="match status" value="1"/>
</dbReference>
<evidence type="ECO:0000313" key="29">
    <source>
        <dbReference type="EMBL" id="CAI4038927.1"/>
    </source>
</evidence>
<evidence type="ECO:0000259" key="27">
    <source>
        <dbReference type="Pfam" id="PF24055"/>
    </source>
</evidence>
<dbReference type="CDD" id="cd05534">
    <property type="entry name" value="POLBc_zeta"/>
    <property type="match status" value="1"/>
</dbReference>
<dbReference type="GeneID" id="80918138"/>
<evidence type="ECO:0000313" key="30">
    <source>
        <dbReference type="Proteomes" id="UP001161438"/>
    </source>
</evidence>
<dbReference type="Gene3D" id="3.30.342.10">
    <property type="entry name" value="DNA Polymerase, chain B, domain 1"/>
    <property type="match status" value="1"/>
</dbReference>
<dbReference type="GO" id="GO:0051539">
    <property type="term" value="F:4 iron, 4 sulfur cluster binding"/>
    <property type="evidence" value="ECO:0007669"/>
    <property type="project" value="UniProtKB-KW"/>
</dbReference>
<evidence type="ECO:0000256" key="11">
    <source>
        <dbReference type="ARBA" id="ARBA00022771"/>
    </source>
</evidence>
<dbReference type="InterPro" id="IPR043502">
    <property type="entry name" value="DNA/RNA_pol_sf"/>
</dbReference>
<keyword evidence="17" id="KW-0496">Mitochondrion</keyword>
<sequence>MLQEQNDTTEDNTFSSFSKSDLAYFRVQLNNHDYYMSKPTSLDRSHGESLPLNQFSKVPTIRVFGALPTGHQVLCHVHGILPYIFIKYDGQVSDTSTLKHQRCAQIHRILEEKIKESYKGEKDNRQDTHSEGLGNLNFVADVSIVKGIPFYGYHVGWMLFYKISLLNPSCLNRISELVRGGKVFDKRFEIYESHIPYLLQWTADFNLFGCSWINIEKCYFRFPVLNSMLDIDKMTLNDELQLLLDRYCDLHHNVLSRKDFPRIGNGLIEIDILPQFIKNTDKLQHRQLHHDFLEKLRDTSEVLVKPYVSSTKDMVNELARQRKALSLQEYKVPPEMNRLTINHKWQSSEEFEAFYRKKQHMTSTFDGQVPNFENFIDKNQRFSDIKTPYEALSQLWPRLPQTGVDNANVPNKKMDEKFEPSITEYEMWSIENDEEGLQEINNKLELHPCLPESPEYSRHTSTSSDQQTRPQNTIELSMDCALTQNMARKRKFKAFASTKKISLLPSKKQKVGAVDICYGKEAFIYKEPPFGYRDILDNLEAEGFPKMEYIDPFFSNPVDLENRRYEYAGKRFEVNSTHLSARIPIQFGGELVSVYNKPPFDMFSSWKYVMKPPRYDTVLKWHNEKAFMEKNYTQSQVDMNTPRSKFLYKFASDTSVNPKRKGRLVHDSLTHLTLEIHVNTRENKNPDPAIDEVSMITWCLEEETFPLDLDIAYEGIMIVHRDFEDSTFPIRIQRCVKDIPVMFYESEFDMFEALTDLVLLLDPDILSSFEIHNSSWGYIIDRCEKIHRFDIIKELSRVKYLFSNKSLDTWGYTHSSGIQITGRHMVNIWRALRSDVNLTQYTVESAAFNLLHKRLPHFSYKSLTNMWNAKSNSTNLKTVIYYWLSRAQVNIQLLRKQDYIARNIEQARLIGIDFHSVYYRGSQFKVESFLIRICKSESYILLSPGKKDVRKQKALECVPLVMEPESAFYKSPLVVLDFQSLYPSIMIGYNYCYSTMIGRVREISLRENKIGVAKFSLPRNILTLLKNDVTIAPNGVIYAKTSVRKSTLSKMLTDILDVRVMLKKTIDELGDDNATLKRLLNNKQLALKLLANVTYGYTSASFSGRMPCSDLADSIVQTGRETLEKAIDIIEKNDTWNAKVVYGDTDSLFVYLPGKTADEAFAIGHAMAERVTQSNPKPIFLKFEKVYHPSILVSKKRYVGFSYESLSQTIPFFDAKGIETVRRDGIPAQQKIVEKCIRLLFRTKDLSQIKKYLQSEFSKIQRGKVSVQDFCFAKEVKLGAYKSDKTAPAGAVVAKRKINEDHRAEPQYKERVPYLVVKGKQGQLLRERCLSPEEFLGKEDLELDSEYYINKTLIPPLDRLFNLIGINVGTWAQEVVKSKRTNTTGKKGENLVRIGTSLTCCNCGEELTKPNTIQLCSDCLKENRTTSSSFLIEKIKKQKNYETLKTVCRTCSYRYTSDAGIESDHIASECNSYDCPVFYSRVKSEKYLKSNLSVRREEALISLNDW</sequence>